<dbReference type="STRING" id="56107.Cylst_3769"/>
<proteinExistence type="predicted"/>
<dbReference type="HOGENOM" id="CLU_2536985_0_0_3"/>
<organism evidence="1 2">
    <name type="scientific">Cylindrospermum stagnale PCC 7417</name>
    <dbReference type="NCBI Taxonomy" id="56107"/>
    <lineage>
        <taxon>Bacteria</taxon>
        <taxon>Bacillati</taxon>
        <taxon>Cyanobacteriota</taxon>
        <taxon>Cyanophyceae</taxon>
        <taxon>Nostocales</taxon>
        <taxon>Nostocaceae</taxon>
        <taxon>Cylindrospermum</taxon>
    </lineage>
</organism>
<dbReference type="RefSeq" id="WP_015209133.1">
    <property type="nucleotide sequence ID" value="NC_019757.1"/>
</dbReference>
<name>K9X095_9NOST</name>
<dbReference type="Proteomes" id="UP000010475">
    <property type="component" value="Chromosome"/>
</dbReference>
<gene>
    <name evidence="1" type="ORF">Cylst_3769</name>
</gene>
<evidence type="ECO:0000313" key="1">
    <source>
        <dbReference type="EMBL" id="AFZ25888.1"/>
    </source>
</evidence>
<accession>K9X095</accession>
<sequence>MSNHSGSRMLSEVITMLRREHCFEHLDKEKQQNLIEEIVHLAGYKYDCNSGEILEEHAEYFEICYCCLAKTSDLESGLCIECR</sequence>
<reference evidence="1 2" key="1">
    <citation type="submission" date="2012-06" db="EMBL/GenBank/DDBJ databases">
        <title>Finished chromosome of genome of Cylindrospermum stagnale PCC 7417.</title>
        <authorList>
            <consortium name="US DOE Joint Genome Institute"/>
            <person name="Gugger M."/>
            <person name="Coursin T."/>
            <person name="Rippka R."/>
            <person name="Tandeau De Marsac N."/>
            <person name="Huntemann M."/>
            <person name="Wei C.-L."/>
            <person name="Han J."/>
            <person name="Detter J.C."/>
            <person name="Han C."/>
            <person name="Tapia R."/>
            <person name="Chen A."/>
            <person name="Kyrpides N."/>
            <person name="Mavromatis K."/>
            <person name="Markowitz V."/>
            <person name="Szeto E."/>
            <person name="Ivanova N."/>
            <person name="Pagani I."/>
            <person name="Pati A."/>
            <person name="Goodwin L."/>
            <person name="Nordberg H.P."/>
            <person name="Cantor M.N."/>
            <person name="Hua S.X."/>
            <person name="Woyke T."/>
            <person name="Kerfeld C.A."/>
        </authorList>
    </citation>
    <scope>NUCLEOTIDE SEQUENCE [LARGE SCALE GENOMIC DNA]</scope>
    <source>
        <strain evidence="1 2">PCC 7417</strain>
    </source>
</reference>
<dbReference type="eggNOG" id="ENOG5030A15">
    <property type="taxonomic scope" value="Bacteria"/>
</dbReference>
<dbReference type="AlphaFoldDB" id="K9X095"/>
<keyword evidence="2" id="KW-1185">Reference proteome</keyword>
<dbReference type="OrthoDB" id="163741at2"/>
<dbReference type="EMBL" id="CP003642">
    <property type="protein sequence ID" value="AFZ25888.1"/>
    <property type="molecule type" value="Genomic_DNA"/>
</dbReference>
<evidence type="ECO:0000313" key="2">
    <source>
        <dbReference type="Proteomes" id="UP000010475"/>
    </source>
</evidence>
<dbReference type="KEGG" id="csg:Cylst_3769"/>
<protein>
    <submittedName>
        <fullName evidence="1">Uncharacterized protein</fullName>
    </submittedName>
</protein>